<accession>A0AAV0PB28</accession>
<keyword evidence="2" id="KW-1185">Reference proteome</keyword>
<dbReference type="AlphaFoldDB" id="A0AAV0PB28"/>
<protein>
    <submittedName>
        <fullName evidence="1">Uncharacterized protein</fullName>
    </submittedName>
</protein>
<proteinExistence type="predicted"/>
<reference evidence="1" key="1">
    <citation type="submission" date="2022-08" db="EMBL/GenBank/DDBJ databases">
        <authorList>
            <person name="Gutierrez-Valencia J."/>
        </authorList>
    </citation>
    <scope>NUCLEOTIDE SEQUENCE</scope>
</reference>
<evidence type="ECO:0000313" key="2">
    <source>
        <dbReference type="Proteomes" id="UP001154282"/>
    </source>
</evidence>
<dbReference type="EMBL" id="CAMGYJ010000008">
    <property type="protein sequence ID" value="CAI0467742.1"/>
    <property type="molecule type" value="Genomic_DNA"/>
</dbReference>
<gene>
    <name evidence="1" type="ORF">LITE_LOCUS37555</name>
</gene>
<evidence type="ECO:0000313" key="1">
    <source>
        <dbReference type="EMBL" id="CAI0467742.1"/>
    </source>
</evidence>
<comment type="caution">
    <text evidence="1">The sequence shown here is derived from an EMBL/GenBank/DDBJ whole genome shotgun (WGS) entry which is preliminary data.</text>
</comment>
<organism evidence="1 2">
    <name type="scientific">Linum tenue</name>
    <dbReference type="NCBI Taxonomy" id="586396"/>
    <lineage>
        <taxon>Eukaryota</taxon>
        <taxon>Viridiplantae</taxon>
        <taxon>Streptophyta</taxon>
        <taxon>Embryophyta</taxon>
        <taxon>Tracheophyta</taxon>
        <taxon>Spermatophyta</taxon>
        <taxon>Magnoliopsida</taxon>
        <taxon>eudicotyledons</taxon>
        <taxon>Gunneridae</taxon>
        <taxon>Pentapetalae</taxon>
        <taxon>rosids</taxon>
        <taxon>fabids</taxon>
        <taxon>Malpighiales</taxon>
        <taxon>Linaceae</taxon>
        <taxon>Linum</taxon>
    </lineage>
</organism>
<name>A0AAV0PB28_9ROSI</name>
<dbReference type="Proteomes" id="UP001154282">
    <property type="component" value="Unassembled WGS sequence"/>
</dbReference>
<sequence>MGVYSLKCSCLSKCPLQMASHDTTMVPVHVYIISSPVLPPTRSIDGDGRGEGYFCVVIAGLGIGL</sequence>